<dbReference type="Proteomes" id="UP000324800">
    <property type="component" value="Unassembled WGS sequence"/>
</dbReference>
<dbReference type="GO" id="GO:1902975">
    <property type="term" value="P:mitotic DNA replication initiation"/>
    <property type="evidence" value="ECO:0007669"/>
    <property type="project" value="TreeGrafter"/>
</dbReference>
<feature type="domain" description="MCM C-terminal AAA(+) ATPase" evidence="5">
    <location>
        <begin position="1"/>
        <end position="138"/>
    </location>
</feature>
<gene>
    <name evidence="6" type="ORF">EZS28_051854</name>
</gene>
<keyword evidence="2" id="KW-0235">DNA replication</keyword>
<dbReference type="OrthoDB" id="271325at2759"/>
<evidence type="ECO:0000313" key="7">
    <source>
        <dbReference type="Proteomes" id="UP000324800"/>
    </source>
</evidence>
<dbReference type="PROSITE" id="PS50051">
    <property type="entry name" value="MCM_2"/>
    <property type="match status" value="1"/>
</dbReference>
<dbReference type="InterPro" id="IPR031327">
    <property type="entry name" value="MCM"/>
</dbReference>
<dbReference type="GO" id="GO:0017116">
    <property type="term" value="F:single-stranded DNA helicase activity"/>
    <property type="evidence" value="ECO:0007669"/>
    <property type="project" value="TreeGrafter"/>
</dbReference>
<name>A0A5J4SZL6_9EUKA</name>
<dbReference type="PANTHER" id="PTHR11630:SF66">
    <property type="entry name" value="DNA REPLICATION LICENSING FACTOR MCM4"/>
    <property type="match status" value="1"/>
</dbReference>
<comment type="similarity">
    <text evidence="1">Belongs to the MCM family.</text>
</comment>
<keyword evidence="3" id="KW-0547">Nucleotide-binding</keyword>
<dbReference type="GO" id="GO:0000727">
    <property type="term" value="P:double-strand break repair via break-induced replication"/>
    <property type="evidence" value="ECO:0007669"/>
    <property type="project" value="TreeGrafter"/>
</dbReference>
<feature type="non-terminal residue" evidence="6">
    <location>
        <position position="1"/>
    </location>
</feature>
<dbReference type="GO" id="GO:0003697">
    <property type="term" value="F:single-stranded DNA binding"/>
    <property type="evidence" value="ECO:0007669"/>
    <property type="project" value="TreeGrafter"/>
</dbReference>
<dbReference type="GO" id="GO:0006271">
    <property type="term" value="P:DNA strand elongation involved in DNA replication"/>
    <property type="evidence" value="ECO:0007669"/>
    <property type="project" value="TreeGrafter"/>
</dbReference>
<dbReference type="GO" id="GO:0005524">
    <property type="term" value="F:ATP binding"/>
    <property type="evidence" value="ECO:0007669"/>
    <property type="project" value="UniProtKB-KW"/>
</dbReference>
<feature type="non-terminal residue" evidence="6">
    <location>
        <position position="157"/>
    </location>
</feature>
<comment type="caution">
    <text evidence="6">The sequence shown here is derived from an EMBL/GenBank/DDBJ whole genome shotgun (WGS) entry which is preliminary data.</text>
</comment>
<protein>
    <submittedName>
        <fullName evidence="6">Putative DNA replication licensing factor mcm4</fullName>
    </submittedName>
</protein>
<keyword evidence="4" id="KW-0067">ATP-binding</keyword>
<organism evidence="6 7">
    <name type="scientific">Streblomastix strix</name>
    <dbReference type="NCBI Taxonomy" id="222440"/>
    <lineage>
        <taxon>Eukaryota</taxon>
        <taxon>Metamonada</taxon>
        <taxon>Preaxostyla</taxon>
        <taxon>Oxymonadida</taxon>
        <taxon>Streblomastigidae</taxon>
        <taxon>Streblomastix</taxon>
    </lineage>
</organism>
<evidence type="ECO:0000256" key="1">
    <source>
        <dbReference type="ARBA" id="ARBA00008010"/>
    </source>
</evidence>
<sequence>PSIYGLEDVKEGLLCQLFGGMNSSGHQAEQEERIGSELGTETEVVDGSATRSSIAGHLGSQSILQSQSTASVNKKKTHVAAGARRRAEINVLLVGDPSTAKSQLLRHVHRLAPRGVLTSGSGSSAVGLTAYVKRDEDTDYPPILLFSEAKILSPQFP</sequence>
<evidence type="ECO:0000256" key="3">
    <source>
        <dbReference type="ARBA" id="ARBA00022741"/>
    </source>
</evidence>
<evidence type="ECO:0000256" key="2">
    <source>
        <dbReference type="ARBA" id="ARBA00022705"/>
    </source>
</evidence>
<dbReference type="InterPro" id="IPR001208">
    <property type="entry name" value="MCM_dom"/>
</dbReference>
<reference evidence="6 7" key="1">
    <citation type="submission" date="2019-03" db="EMBL/GenBank/DDBJ databases">
        <title>Single cell metagenomics reveals metabolic interactions within the superorganism composed of flagellate Streblomastix strix and complex community of Bacteroidetes bacteria on its surface.</title>
        <authorList>
            <person name="Treitli S.C."/>
            <person name="Kolisko M."/>
            <person name="Husnik F."/>
            <person name="Keeling P."/>
            <person name="Hampl V."/>
        </authorList>
    </citation>
    <scope>NUCLEOTIDE SEQUENCE [LARGE SCALE GENOMIC DNA]</scope>
    <source>
        <strain evidence="6">ST1C</strain>
    </source>
</reference>
<dbReference type="GO" id="GO:0005634">
    <property type="term" value="C:nucleus"/>
    <property type="evidence" value="ECO:0007669"/>
    <property type="project" value="TreeGrafter"/>
</dbReference>
<evidence type="ECO:0000313" key="6">
    <source>
        <dbReference type="EMBL" id="KAA6351142.1"/>
    </source>
</evidence>
<proteinExistence type="inferred from homology"/>
<dbReference type="EMBL" id="SNRW01039659">
    <property type="protein sequence ID" value="KAA6351142.1"/>
    <property type="molecule type" value="Genomic_DNA"/>
</dbReference>
<evidence type="ECO:0000256" key="4">
    <source>
        <dbReference type="ARBA" id="ARBA00022840"/>
    </source>
</evidence>
<dbReference type="AlphaFoldDB" id="A0A5J4SZL6"/>
<dbReference type="InterPro" id="IPR027417">
    <property type="entry name" value="P-loop_NTPase"/>
</dbReference>
<dbReference type="SUPFAM" id="SSF52540">
    <property type="entry name" value="P-loop containing nucleoside triphosphate hydrolases"/>
    <property type="match status" value="1"/>
</dbReference>
<accession>A0A5J4SZL6</accession>
<dbReference type="Pfam" id="PF00493">
    <property type="entry name" value="MCM"/>
    <property type="match status" value="1"/>
</dbReference>
<evidence type="ECO:0000259" key="5">
    <source>
        <dbReference type="PROSITE" id="PS50051"/>
    </source>
</evidence>
<dbReference type="GO" id="GO:0042555">
    <property type="term" value="C:MCM complex"/>
    <property type="evidence" value="ECO:0007669"/>
    <property type="project" value="TreeGrafter"/>
</dbReference>
<dbReference type="Gene3D" id="3.40.50.300">
    <property type="entry name" value="P-loop containing nucleotide triphosphate hydrolases"/>
    <property type="match status" value="1"/>
</dbReference>
<dbReference type="PANTHER" id="PTHR11630">
    <property type="entry name" value="DNA REPLICATION LICENSING FACTOR MCM FAMILY MEMBER"/>
    <property type="match status" value="1"/>
</dbReference>